<proteinExistence type="predicted"/>
<evidence type="ECO:0000313" key="4">
    <source>
        <dbReference type="Proteomes" id="UP000321820"/>
    </source>
</evidence>
<dbReference type="RefSeq" id="WP_147646779.1">
    <property type="nucleotide sequence ID" value="NZ_CP042806.1"/>
</dbReference>
<feature type="compositionally biased region" description="Low complexity" evidence="1">
    <location>
        <begin position="259"/>
        <end position="278"/>
    </location>
</feature>
<keyword evidence="4" id="KW-1185">Reference proteome</keyword>
<keyword evidence="2" id="KW-0732">Signal</keyword>
<dbReference type="Proteomes" id="UP000321820">
    <property type="component" value="Chromosome"/>
</dbReference>
<feature type="region of interest" description="Disordered" evidence="1">
    <location>
        <begin position="243"/>
        <end position="278"/>
    </location>
</feature>
<evidence type="ECO:0000256" key="1">
    <source>
        <dbReference type="SAM" id="MobiDB-lite"/>
    </source>
</evidence>
<dbReference type="AlphaFoldDB" id="A0A5B9E6E9"/>
<dbReference type="KEGG" id="talb:FTW19_05970"/>
<name>A0A5B9E6E9_9BACT</name>
<dbReference type="OrthoDB" id="122063at2"/>
<feature type="chain" id="PRO_5022820300" evidence="2">
    <location>
        <begin position="23"/>
        <end position="278"/>
    </location>
</feature>
<evidence type="ECO:0000313" key="3">
    <source>
        <dbReference type="EMBL" id="QEE27588.1"/>
    </source>
</evidence>
<feature type="signal peptide" evidence="2">
    <location>
        <begin position="1"/>
        <end position="22"/>
    </location>
</feature>
<gene>
    <name evidence="3" type="ORF">FTW19_05970</name>
</gene>
<dbReference type="EMBL" id="CP042806">
    <property type="protein sequence ID" value="QEE27588.1"/>
    <property type="molecule type" value="Genomic_DNA"/>
</dbReference>
<feature type="compositionally biased region" description="Gly residues" evidence="1">
    <location>
        <begin position="177"/>
        <end position="205"/>
    </location>
</feature>
<evidence type="ECO:0000256" key="2">
    <source>
        <dbReference type="SAM" id="SignalP"/>
    </source>
</evidence>
<accession>A0A5B9E6E9</accession>
<protein>
    <submittedName>
        <fullName evidence="3">Uncharacterized protein</fullName>
    </submittedName>
</protein>
<reference evidence="3 4" key="1">
    <citation type="submission" date="2019-08" db="EMBL/GenBank/DDBJ databases">
        <title>Complete genome sequence of Terriglobus albidus strain ORNL.</title>
        <authorList>
            <person name="Podar M."/>
        </authorList>
    </citation>
    <scope>NUCLEOTIDE SEQUENCE [LARGE SCALE GENOMIC DNA]</scope>
    <source>
        <strain evidence="3 4">ORNL</strain>
    </source>
</reference>
<sequence>MTTMTRLAIRFVSLLGVLAVPAAPVTAQMMGSGGGPMGSGGGQAVRGTVTSASADNIAIKGDDGASYKVIVTVNTRIMQQREPVKAADIKPGEYVVAMGQADEATKEVHAGIVMVMSAEQAEQMKARAAELQASLGKTWIMGKITAMDETKLTIERPDKMSQVIEVDENTSMHRGGRGAMMGGMGMGPSGIGTGSGRGMGNGSGDGPRTRRNQDGQSQQGPPPEGEAITLADIKVGDNIRAEGALKGNTFVPKTLNVLPQRGQRGPRPGGEQSQPPQQ</sequence>
<organism evidence="3 4">
    <name type="scientific">Terriglobus albidus</name>
    <dbReference type="NCBI Taxonomy" id="1592106"/>
    <lineage>
        <taxon>Bacteria</taxon>
        <taxon>Pseudomonadati</taxon>
        <taxon>Acidobacteriota</taxon>
        <taxon>Terriglobia</taxon>
        <taxon>Terriglobales</taxon>
        <taxon>Acidobacteriaceae</taxon>
        <taxon>Terriglobus</taxon>
    </lineage>
</organism>
<feature type="region of interest" description="Disordered" evidence="1">
    <location>
        <begin position="172"/>
        <end position="230"/>
    </location>
</feature>